<keyword evidence="6" id="KW-0812">Transmembrane</keyword>
<dbReference type="InterPro" id="IPR016169">
    <property type="entry name" value="FAD-bd_PCMH_sub2"/>
</dbReference>
<dbReference type="SMART" id="SM00382">
    <property type="entry name" value="AAA"/>
    <property type="match status" value="1"/>
</dbReference>
<dbReference type="FunFam" id="3.40.50.300:FF:002568">
    <property type="entry name" value="Cell division protein (FtsH)"/>
    <property type="match status" value="1"/>
</dbReference>
<dbReference type="SUPFAM" id="SSF55103">
    <property type="entry name" value="FAD-linked oxidases, C-terminal domain"/>
    <property type="match status" value="1"/>
</dbReference>
<evidence type="ECO:0000256" key="1">
    <source>
        <dbReference type="ARBA" id="ARBA00001974"/>
    </source>
</evidence>
<keyword evidence="5" id="KW-0560">Oxidoreductase</keyword>
<dbReference type="Pfam" id="PF17862">
    <property type="entry name" value="AAA_lid_3"/>
    <property type="match status" value="1"/>
</dbReference>
<dbReference type="Gene3D" id="3.30.43.10">
    <property type="entry name" value="Uridine Diphospho-n-acetylenolpyruvylglucosamine Reductase, domain 2"/>
    <property type="match status" value="1"/>
</dbReference>
<feature type="transmembrane region" description="Helical" evidence="6">
    <location>
        <begin position="153"/>
        <end position="173"/>
    </location>
</feature>
<evidence type="ECO:0000256" key="4">
    <source>
        <dbReference type="ARBA" id="ARBA00022827"/>
    </source>
</evidence>
<reference evidence="8 9" key="1">
    <citation type="submission" date="2020-04" db="EMBL/GenBank/DDBJ databases">
        <title>Perkinsus olseni comparative genomics.</title>
        <authorList>
            <person name="Bogema D.R."/>
        </authorList>
    </citation>
    <scope>NUCLEOTIDE SEQUENCE [LARGE SCALE GENOMIC DNA]</scope>
    <source>
        <strain evidence="8">00978-12</strain>
    </source>
</reference>
<feature type="transmembrane region" description="Helical" evidence="6">
    <location>
        <begin position="541"/>
        <end position="558"/>
    </location>
</feature>
<feature type="transmembrane region" description="Helical" evidence="6">
    <location>
        <begin position="297"/>
        <end position="319"/>
    </location>
</feature>
<comment type="caution">
    <text evidence="8">The sequence shown here is derived from an EMBL/GenBank/DDBJ whole genome shotgun (WGS) entry which is preliminary data.</text>
</comment>
<dbReference type="InterPro" id="IPR027417">
    <property type="entry name" value="P-loop_NTPase"/>
</dbReference>
<dbReference type="Pfam" id="PF01565">
    <property type="entry name" value="FAD_binding_4"/>
    <property type="match status" value="1"/>
</dbReference>
<dbReference type="InterPro" id="IPR019336">
    <property type="entry name" value="GPR180/TMEM145_TM"/>
</dbReference>
<keyword evidence="6" id="KW-0472">Membrane</keyword>
<keyword evidence="3" id="KW-0285">Flavoprotein</keyword>
<dbReference type="Gene3D" id="3.30.465.10">
    <property type="match status" value="1"/>
</dbReference>
<dbReference type="Pfam" id="PF02913">
    <property type="entry name" value="FAD-oxidase_C"/>
    <property type="match status" value="1"/>
</dbReference>
<dbReference type="InterPro" id="IPR004113">
    <property type="entry name" value="FAD-bd_oxidored_4_C"/>
</dbReference>
<dbReference type="GO" id="GO:0071949">
    <property type="term" value="F:FAD binding"/>
    <property type="evidence" value="ECO:0007669"/>
    <property type="project" value="InterPro"/>
</dbReference>
<feature type="transmembrane region" description="Helical" evidence="6">
    <location>
        <begin position="229"/>
        <end position="247"/>
    </location>
</feature>
<dbReference type="InterPro" id="IPR016166">
    <property type="entry name" value="FAD-bd_PCMH"/>
</dbReference>
<dbReference type="InterPro" id="IPR003593">
    <property type="entry name" value="AAA+_ATPase"/>
</dbReference>
<dbReference type="GO" id="GO:0019236">
    <property type="term" value="P:response to pheromone"/>
    <property type="evidence" value="ECO:0007669"/>
    <property type="project" value="InterPro"/>
</dbReference>
<dbReference type="InterPro" id="IPR003960">
    <property type="entry name" value="ATPase_AAA_CS"/>
</dbReference>
<comment type="similarity">
    <text evidence="2">Belongs to the FAD-binding oxidoreductase/transferase type 4 family.</text>
</comment>
<organism evidence="8 9">
    <name type="scientific">Perkinsus olseni</name>
    <name type="common">Perkinsus atlanticus</name>
    <dbReference type="NCBI Taxonomy" id="32597"/>
    <lineage>
        <taxon>Eukaryota</taxon>
        <taxon>Sar</taxon>
        <taxon>Alveolata</taxon>
        <taxon>Perkinsozoa</taxon>
        <taxon>Perkinsea</taxon>
        <taxon>Perkinsida</taxon>
        <taxon>Perkinsidae</taxon>
        <taxon>Perkinsus</taxon>
    </lineage>
</organism>
<dbReference type="InterPro" id="IPR016167">
    <property type="entry name" value="FAD-bd_PCMH_sub1"/>
</dbReference>
<evidence type="ECO:0000313" key="9">
    <source>
        <dbReference type="Proteomes" id="UP000541610"/>
    </source>
</evidence>
<feature type="transmembrane region" description="Helical" evidence="6">
    <location>
        <begin position="267"/>
        <end position="285"/>
    </location>
</feature>
<accession>A0A7J6NDU6</accession>
<dbReference type="Gene3D" id="3.30.70.2740">
    <property type="match status" value="1"/>
</dbReference>
<name>A0A7J6NDU6_PEROL</name>
<dbReference type="Gene3D" id="1.10.8.60">
    <property type="match status" value="1"/>
</dbReference>
<evidence type="ECO:0000256" key="6">
    <source>
        <dbReference type="SAM" id="Phobius"/>
    </source>
</evidence>
<keyword evidence="6" id="KW-1133">Transmembrane helix</keyword>
<dbReference type="Proteomes" id="UP000541610">
    <property type="component" value="Unassembled WGS sequence"/>
</dbReference>
<dbReference type="FunFam" id="1.10.45.10:FF:000001">
    <property type="entry name" value="D-lactate dehydrogenase mitochondrial"/>
    <property type="match status" value="1"/>
</dbReference>
<evidence type="ECO:0000256" key="5">
    <source>
        <dbReference type="ARBA" id="ARBA00023002"/>
    </source>
</evidence>
<dbReference type="InterPro" id="IPR041569">
    <property type="entry name" value="AAA_lid_3"/>
</dbReference>
<dbReference type="InterPro" id="IPR003959">
    <property type="entry name" value="ATPase_AAA_core"/>
</dbReference>
<dbReference type="GO" id="GO:0007186">
    <property type="term" value="P:G protein-coupled receptor signaling pathway"/>
    <property type="evidence" value="ECO:0007669"/>
    <property type="project" value="InterPro"/>
</dbReference>
<dbReference type="Gene3D" id="1.10.45.10">
    <property type="entry name" value="Vanillyl-alcohol Oxidase, Chain A, domain 4"/>
    <property type="match status" value="1"/>
</dbReference>
<proteinExistence type="inferred from homology"/>
<dbReference type="SUPFAM" id="SSF56176">
    <property type="entry name" value="FAD-binding/transporter-associated domain-like"/>
    <property type="match status" value="1"/>
</dbReference>
<dbReference type="PANTHER" id="PTHR43716">
    <property type="entry name" value="D-2-HYDROXYGLUTARATE DEHYDROGENASE, MITOCHONDRIAL"/>
    <property type="match status" value="1"/>
</dbReference>
<feature type="domain" description="FAD-binding PCMH-type" evidence="7">
    <location>
        <begin position="960"/>
        <end position="1139"/>
    </location>
</feature>
<evidence type="ECO:0000256" key="3">
    <source>
        <dbReference type="ARBA" id="ARBA00022630"/>
    </source>
</evidence>
<dbReference type="OrthoDB" id="5332616at2759"/>
<dbReference type="InterPro" id="IPR036318">
    <property type="entry name" value="FAD-bd_PCMH-like_sf"/>
</dbReference>
<feature type="transmembrane region" description="Helical" evidence="6">
    <location>
        <begin position="193"/>
        <end position="217"/>
    </location>
</feature>
<protein>
    <recommendedName>
        <fullName evidence="7">FAD-binding PCMH-type domain-containing protein</fullName>
    </recommendedName>
</protein>
<dbReference type="Gene3D" id="3.40.50.300">
    <property type="entry name" value="P-loop containing nucleotide triphosphate hydrolases"/>
    <property type="match status" value="1"/>
</dbReference>
<dbReference type="GO" id="GO:0016491">
    <property type="term" value="F:oxidoreductase activity"/>
    <property type="evidence" value="ECO:0007669"/>
    <property type="project" value="UniProtKB-KW"/>
</dbReference>
<dbReference type="GO" id="GO:0005739">
    <property type="term" value="C:mitochondrion"/>
    <property type="evidence" value="ECO:0007669"/>
    <property type="project" value="TreeGrafter"/>
</dbReference>
<feature type="transmembrane region" description="Helical" evidence="6">
    <location>
        <begin position="331"/>
        <end position="352"/>
    </location>
</feature>
<sequence length="1406" mass="155566">MVLGRGSWKLRIRTIKNHTEVPIVLPVDIYREKSFAMAEGLQECEKRSARDSSMMITLPAGGEWGPWIDGHLYTAKRPQVWYWAISDCENNYFATSPGRIRFEFIATQPDGSEFSAERSGVQWILLLQVLVFGAFSCHFYSACRRFVRSAESLHPLVITLACIIALQALVLLFEVLHMWRYAYNGYGLKALDVISQMLSVVDEVIVTSLLILIASGYTLLQSDLGDLDIVIPIVFMVAIIHILIVGFGKVKDDASYKFYENEGVAGYLLSVMRLCLLAWFLWAINRTGKQASPKLKYFLNKFSAVGILYFLSYPMLIISTDLWPPHYRYKVMLIGDFAVKLGVFMWLTTLFLTRGDYFQVSTLNSSFLPGGLRPGWNGFIRYVSFPCMDFVTSALEVIGVNLHKDEREGRWKFDIDPLRLSGTVAGFGLAFAVMNRFEGHRASTPAATTREVSEVPFSSFWKQLKDSQVNEIAFIPSVDGTMPPMLRYRSATGEASQEALTVALPGCSEMVADEAMTKGIRCYTSTEADASLAMLQMMADLIGWTASLAGFLIMYRMYSGDGVNGPFGAKKTRLAQSVERKALNLVVVGSSPTVGVYITRAPTASTTKNVTKFSDVAGHEQTKVELREIVQYLRDPQSFSSLGARPPLGVLLEGPSGVGKTLLGRATAGEANDIPFLYASGSEFVEVYVGQGAKRVREVFAQARAVSPCILFIDELDAIGSRNFRGGDGQEYTQTINQLLIEMDGISDRDGVVVMAATNRFDGLDSSLTRPGRFDRCIHVSLPDAAAREQCFVIHGKKLKLGGDVDNKALAAETEGMTGADIEHILNQAALVAARNKESCVSQGRILESCEKLRAERREREERQRVKEGQHGEIFFSRKFCYMLSTNLFRSASSLVRPMVMSAAAPAISAALRRGLATASSKLRAPTANDISNLQDLVSNVLVGDKDDLSHYNNDWLRTRTGHSNVVLRPKTTLEVSKAVKYCNDNFIPISVQGGNTGLVGGSVPVNNEVVLSLERLNKILSVNTADSIATCESGVVLQNLMDELENYNLMPPYDIGSKAQCLVGGNVATNAGGLRLLRYGSLRGTILGLEVVTAEGKILDLMRALRKDNTGYDLKQLFIGSEGTLGIVTKVAMLCYPIPRFSQAALLRVSSFNEVIRLLSVAKASLGEALSAFEYFDGQCVKCLQMNGFNDLLKNLPPGRRSEEQDYYALVEVNGNNAHNIELKIHNFVEEAESHGGVPVEGMLSHDIQQEKDLWKIRENIPVALNREGVLHKYDVSLPVSAMDDLVRHVRREFHRREEIRRVVGYGHVGDGNLHLNVVSDPTVNYSTPIHKELDTEIYEYTKDMRGSIAGEHGLGTLKRDKIFYSKPALAVDYMKQMKNLFDPHGILNPGKVLPDTIPPESQLP</sequence>
<dbReference type="FunFam" id="3.30.43.10:FF:000011">
    <property type="entry name" value="D-lactate dehydrogenase (Cytochrome)"/>
    <property type="match status" value="1"/>
</dbReference>
<dbReference type="EMBL" id="JABANP010000473">
    <property type="protein sequence ID" value="KAF4681934.1"/>
    <property type="molecule type" value="Genomic_DNA"/>
</dbReference>
<dbReference type="GO" id="GO:0005524">
    <property type="term" value="F:ATP binding"/>
    <property type="evidence" value="ECO:0007669"/>
    <property type="project" value="InterPro"/>
</dbReference>
<comment type="cofactor">
    <cofactor evidence="1">
        <name>FAD</name>
        <dbReference type="ChEBI" id="CHEBI:57692"/>
    </cofactor>
</comment>
<gene>
    <name evidence="8" type="ORF">FOZ60_011349</name>
</gene>
<dbReference type="SUPFAM" id="SSF52540">
    <property type="entry name" value="P-loop containing nucleoside triphosphate hydrolases"/>
    <property type="match status" value="1"/>
</dbReference>
<dbReference type="InterPro" id="IPR016164">
    <property type="entry name" value="FAD-linked_Oxase-like_C"/>
</dbReference>
<evidence type="ECO:0000259" key="7">
    <source>
        <dbReference type="PROSITE" id="PS51387"/>
    </source>
</evidence>
<dbReference type="FunFam" id="3.30.465.10:FF:000001">
    <property type="entry name" value="D-2-hydroxyglutarate dehydrogenase, mitochondrial"/>
    <property type="match status" value="1"/>
</dbReference>
<evidence type="ECO:0000256" key="2">
    <source>
        <dbReference type="ARBA" id="ARBA00008000"/>
    </source>
</evidence>
<dbReference type="InterPro" id="IPR006094">
    <property type="entry name" value="Oxid_FAD_bind_N"/>
</dbReference>
<dbReference type="PROSITE" id="PS00674">
    <property type="entry name" value="AAA"/>
    <property type="match status" value="1"/>
</dbReference>
<dbReference type="InterPro" id="IPR016171">
    <property type="entry name" value="Vanillyl_alc_oxidase_C-sub2"/>
</dbReference>
<dbReference type="PANTHER" id="PTHR43716:SF1">
    <property type="entry name" value="D-2-HYDROXYGLUTARATE DEHYDROGENASE, MITOCHONDRIAL"/>
    <property type="match status" value="1"/>
</dbReference>
<dbReference type="GO" id="GO:0016887">
    <property type="term" value="F:ATP hydrolysis activity"/>
    <property type="evidence" value="ECO:0007669"/>
    <property type="project" value="InterPro"/>
</dbReference>
<dbReference type="PROSITE" id="PS51387">
    <property type="entry name" value="FAD_PCMH"/>
    <property type="match status" value="1"/>
</dbReference>
<dbReference type="InterPro" id="IPR051264">
    <property type="entry name" value="FAD-oxidored/transferase_4"/>
</dbReference>
<dbReference type="Pfam" id="PF00004">
    <property type="entry name" value="AAA"/>
    <property type="match status" value="1"/>
</dbReference>
<keyword evidence="4" id="KW-0274">FAD</keyword>
<feature type="transmembrane region" description="Helical" evidence="6">
    <location>
        <begin position="121"/>
        <end position="141"/>
    </location>
</feature>
<evidence type="ECO:0000313" key="8">
    <source>
        <dbReference type="EMBL" id="KAF4681934.1"/>
    </source>
</evidence>
<dbReference type="Gene3D" id="3.30.70.2190">
    <property type="match status" value="1"/>
</dbReference>
<dbReference type="Pfam" id="PF10192">
    <property type="entry name" value="GPR180-TMEM145_TM"/>
    <property type="match status" value="1"/>
</dbReference>